<evidence type="ECO:0000256" key="5">
    <source>
        <dbReference type="ARBA" id="ARBA00022984"/>
    </source>
</evidence>
<evidence type="ECO:0000256" key="7">
    <source>
        <dbReference type="PROSITE-ProRule" id="PRU01373"/>
    </source>
</evidence>
<evidence type="ECO:0000256" key="3">
    <source>
        <dbReference type="ARBA" id="ARBA00022679"/>
    </source>
</evidence>
<evidence type="ECO:0000256" key="1">
    <source>
        <dbReference type="ARBA" id="ARBA00004752"/>
    </source>
</evidence>
<dbReference type="InterPro" id="IPR038063">
    <property type="entry name" value="Transpep_catalytic_dom"/>
</dbReference>
<keyword evidence="5 7" id="KW-0573">Peptidoglycan synthesis</keyword>
<name>A0ABM6ILR5_9RHOB</name>
<dbReference type="PROSITE" id="PS52029">
    <property type="entry name" value="LD_TPASE"/>
    <property type="match status" value="1"/>
</dbReference>
<dbReference type="Pfam" id="PF03734">
    <property type="entry name" value="YkuD"/>
    <property type="match status" value="1"/>
</dbReference>
<reference evidence="9 10" key="1">
    <citation type="submission" date="2017-01" db="EMBL/GenBank/DDBJ databases">
        <title>The complete genome sequence of a sulfur-oxidizing marine bacterium Thioclava sp. 25B10_4T.</title>
        <authorList>
            <person name="Liu Y."/>
            <person name="Lai Q."/>
            <person name="Shao Z."/>
        </authorList>
    </citation>
    <scope>NUCLEOTIDE SEQUENCE [LARGE SCALE GENOMIC DNA]</scope>
    <source>
        <strain evidence="9 10">25B10_4</strain>
    </source>
</reference>
<evidence type="ECO:0000313" key="9">
    <source>
        <dbReference type="EMBL" id="AQS49598.1"/>
    </source>
</evidence>
<dbReference type="RefSeq" id="WP_075776810.1">
    <property type="nucleotide sequence ID" value="NZ_CP019437.1"/>
</dbReference>
<comment type="similarity">
    <text evidence="2">Belongs to the YkuD family.</text>
</comment>
<protein>
    <recommendedName>
        <fullName evidence="8">L,D-TPase catalytic domain-containing protein</fullName>
    </recommendedName>
</protein>
<gene>
    <name evidence="9" type="ORF">BMG03_18715</name>
</gene>
<dbReference type="EMBL" id="CP019437">
    <property type="protein sequence ID" value="AQS49598.1"/>
    <property type="molecule type" value="Genomic_DNA"/>
</dbReference>
<evidence type="ECO:0000256" key="4">
    <source>
        <dbReference type="ARBA" id="ARBA00022960"/>
    </source>
</evidence>
<keyword evidence="3" id="KW-0808">Transferase</keyword>
<dbReference type="InterPro" id="IPR005490">
    <property type="entry name" value="LD_TPept_cat_dom"/>
</dbReference>
<sequence>MRLTPTGLLFRGRRFPVEIGRGGITGSKQEGDGATPSGRLHILRMFYRADRIVAPQDWAEPIGPRDLWCDASEDSAYNQLVRAPYPASHEAMRRADPLYDIVLVTDWNYPQAQAGKGSAIFLHQRRRAGYPTAGCLAFRRDHLIWIARHVAPGEPLDIPIRLGGNILRGSGGGKPPALDARDKA</sequence>
<dbReference type="SUPFAM" id="SSF141523">
    <property type="entry name" value="L,D-transpeptidase catalytic domain-like"/>
    <property type="match status" value="1"/>
</dbReference>
<proteinExistence type="inferred from homology"/>
<feature type="active site" description="Nucleophile" evidence="7">
    <location>
        <position position="135"/>
    </location>
</feature>
<evidence type="ECO:0000256" key="2">
    <source>
        <dbReference type="ARBA" id="ARBA00005992"/>
    </source>
</evidence>
<keyword evidence="6 7" id="KW-0961">Cell wall biogenesis/degradation</keyword>
<keyword evidence="4 7" id="KW-0133">Cell shape</keyword>
<organism evidence="9 10">
    <name type="scientific">Thioclava nitratireducens</name>
    <dbReference type="NCBI Taxonomy" id="1915078"/>
    <lineage>
        <taxon>Bacteria</taxon>
        <taxon>Pseudomonadati</taxon>
        <taxon>Pseudomonadota</taxon>
        <taxon>Alphaproteobacteria</taxon>
        <taxon>Rhodobacterales</taxon>
        <taxon>Paracoccaceae</taxon>
        <taxon>Thioclava</taxon>
    </lineage>
</organism>
<comment type="pathway">
    <text evidence="1 7">Cell wall biogenesis; peptidoglycan biosynthesis.</text>
</comment>
<dbReference type="CDD" id="cd16913">
    <property type="entry name" value="YkuD_like"/>
    <property type="match status" value="1"/>
</dbReference>
<evidence type="ECO:0000313" key="10">
    <source>
        <dbReference type="Proteomes" id="UP000185622"/>
    </source>
</evidence>
<evidence type="ECO:0000259" key="8">
    <source>
        <dbReference type="PROSITE" id="PS52029"/>
    </source>
</evidence>
<dbReference type="PANTHER" id="PTHR38589:SF1">
    <property type="entry name" value="BLR0621 PROTEIN"/>
    <property type="match status" value="1"/>
</dbReference>
<keyword evidence="10" id="KW-1185">Reference proteome</keyword>
<feature type="domain" description="L,D-TPase catalytic" evidence="8">
    <location>
        <begin position="1"/>
        <end position="159"/>
    </location>
</feature>
<evidence type="ECO:0000256" key="6">
    <source>
        <dbReference type="ARBA" id="ARBA00023316"/>
    </source>
</evidence>
<feature type="active site" description="Proton donor/acceptor" evidence="7">
    <location>
        <position position="123"/>
    </location>
</feature>
<dbReference type="PANTHER" id="PTHR38589">
    <property type="entry name" value="BLR0621 PROTEIN"/>
    <property type="match status" value="1"/>
</dbReference>
<accession>A0ABM6ILR5</accession>
<dbReference type="Proteomes" id="UP000185622">
    <property type="component" value="Chromosome"/>
</dbReference>